<evidence type="ECO:0000256" key="8">
    <source>
        <dbReference type="ARBA" id="ARBA00023159"/>
    </source>
</evidence>
<proteinExistence type="inferred from homology"/>
<dbReference type="AlphaFoldDB" id="A0A2T9ZCW6"/>
<comment type="caution">
    <text evidence="14">The sequence shown here is derived from an EMBL/GenBank/DDBJ whole genome shotgun (WGS) entry which is preliminary data.</text>
</comment>
<keyword evidence="4" id="KW-0479">Metal-binding</keyword>
<evidence type="ECO:0000256" key="2">
    <source>
        <dbReference type="ARBA" id="ARBA00010855"/>
    </source>
</evidence>
<dbReference type="InterPro" id="IPR000014">
    <property type="entry name" value="PAS"/>
</dbReference>
<keyword evidence="8" id="KW-0010">Activator</keyword>
<keyword evidence="5" id="KW-0862">Zinc</keyword>
<dbReference type="SUPFAM" id="SSF57701">
    <property type="entry name" value="Zn2/Cys6 DNA-binding domain"/>
    <property type="match status" value="1"/>
</dbReference>
<dbReference type="InterPro" id="IPR050335">
    <property type="entry name" value="ERT1_acuK_gluconeogen_tf"/>
</dbReference>
<sequence length="430" mass="48989">MNFFQASNSPQLTSTTQFQETSSKKRNKKVPRACTNCQKAHLPCDDSRPCSRCLKKGLSDSCRNNSKKVAKYLLDDFTNDLSAQISEEDPFNLGLTQSGCQINYSDFFTSLVMDPFINIPADLSSLLFNAGEPLIQENVVSEEKKNAVYKEPDEITKKLNFFKSSYSSSIKSEKPPYPGYTKYSSLADDNDYEHSASSEPFSKTPNTSSVKEKPKIKSFSFMSDFDENFFSNLQMSSPEDSFRIKYAVHIISSSFSVMRSYLSTSEQLTFSGAYRNMLKKIDGILDLVPFPTLAWKVSGEIVLVSRELTLLLGWSKSQLFRKKIYIFEIFDINSAVKYWEMICHNIVNHLESGFRLRCKIIKPDDSQVDCVCYLSIKRNLFGFPAVIIGNVSLLFSQFSVKSSFKTRFPDMRIYNKIFSSKILVALNMVY</sequence>
<feature type="domain" description="Zn(2)-C6 fungal-type" evidence="12">
    <location>
        <begin position="33"/>
        <end position="64"/>
    </location>
</feature>
<evidence type="ECO:0000256" key="5">
    <source>
        <dbReference type="ARBA" id="ARBA00022833"/>
    </source>
</evidence>
<evidence type="ECO:0000259" key="13">
    <source>
        <dbReference type="PROSITE" id="PS50112"/>
    </source>
</evidence>
<dbReference type="PROSITE" id="PS50048">
    <property type="entry name" value="ZN2_CY6_FUNGAL_2"/>
    <property type="match status" value="1"/>
</dbReference>
<dbReference type="PROSITE" id="PS50112">
    <property type="entry name" value="PAS"/>
    <property type="match status" value="1"/>
</dbReference>
<keyword evidence="15" id="KW-1185">Reference proteome</keyword>
<feature type="compositionally biased region" description="Polar residues" evidence="11">
    <location>
        <begin position="1"/>
        <end position="21"/>
    </location>
</feature>
<dbReference type="PANTHER" id="PTHR47659">
    <property type="entry name" value="ZN(II)2CYS6 TRANSCRIPTION FACTOR (EUROFUNG)-RELATED"/>
    <property type="match status" value="1"/>
</dbReference>
<feature type="region of interest" description="Disordered" evidence="11">
    <location>
        <begin position="1"/>
        <end position="25"/>
    </location>
</feature>
<keyword evidence="3" id="KW-0312">Gluconeogenesis</keyword>
<reference evidence="14 15" key="1">
    <citation type="journal article" date="2018" name="MBio">
        <title>Comparative Genomics Reveals the Core Gene Toolbox for the Fungus-Insect Symbiosis.</title>
        <authorList>
            <person name="Wang Y."/>
            <person name="Stata M."/>
            <person name="Wang W."/>
            <person name="Stajich J.E."/>
            <person name="White M.M."/>
            <person name="Moncalvo J.M."/>
        </authorList>
    </citation>
    <scope>NUCLEOTIDE SEQUENCE [LARGE SCALE GENOMIC DNA]</scope>
    <source>
        <strain evidence="14 15">SC-DP-2</strain>
    </source>
</reference>
<evidence type="ECO:0000256" key="9">
    <source>
        <dbReference type="ARBA" id="ARBA00023163"/>
    </source>
</evidence>
<dbReference type="InterPro" id="IPR001138">
    <property type="entry name" value="Zn2Cys6_DnaBD"/>
</dbReference>
<dbReference type="InterPro" id="IPR036864">
    <property type="entry name" value="Zn2-C6_fun-type_DNA-bd_sf"/>
</dbReference>
<name>A0A2T9ZCW6_9FUNG</name>
<keyword evidence="10" id="KW-0539">Nucleus</keyword>
<dbReference type="PANTHER" id="PTHR47659:SF1">
    <property type="entry name" value="TRANSCRIPTION ACTIVATOR OF GLUCONEOGENESIS ERT1"/>
    <property type="match status" value="1"/>
</dbReference>
<evidence type="ECO:0008006" key="16">
    <source>
        <dbReference type="Google" id="ProtNLM"/>
    </source>
</evidence>
<dbReference type="GO" id="GO:0006094">
    <property type="term" value="P:gluconeogenesis"/>
    <property type="evidence" value="ECO:0007669"/>
    <property type="project" value="UniProtKB-KW"/>
</dbReference>
<evidence type="ECO:0000256" key="10">
    <source>
        <dbReference type="ARBA" id="ARBA00023242"/>
    </source>
</evidence>
<evidence type="ECO:0000313" key="15">
    <source>
        <dbReference type="Proteomes" id="UP000245609"/>
    </source>
</evidence>
<dbReference type="Gene3D" id="4.10.240.10">
    <property type="entry name" value="Zn(2)-C6 fungal-type DNA-binding domain"/>
    <property type="match status" value="1"/>
</dbReference>
<organism evidence="14 15">
    <name type="scientific">Smittium megazygosporum</name>
    <dbReference type="NCBI Taxonomy" id="133381"/>
    <lineage>
        <taxon>Eukaryota</taxon>
        <taxon>Fungi</taxon>
        <taxon>Fungi incertae sedis</taxon>
        <taxon>Zoopagomycota</taxon>
        <taxon>Kickxellomycotina</taxon>
        <taxon>Harpellomycetes</taxon>
        <taxon>Harpellales</taxon>
        <taxon>Legeriomycetaceae</taxon>
        <taxon>Smittium</taxon>
    </lineage>
</organism>
<evidence type="ECO:0000256" key="4">
    <source>
        <dbReference type="ARBA" id="ARBA00022723"/>
    </source>
</evidence>
<dbReference type="GO" id="GO:0000981">
    <property type="term" value="F:DNA-binding transcription factor activity, RNA polymerase II-specific"/>
    <property type="evidence" value="ECO:0007669"/>
    <property type="project" value="InterPro"/>
</dbReference>
<accession>A0A2T9ZCW6</accession>
<dbReference type="InterPro" id="IPR056751">
    <property type="entry name" value="PAS_13"/>
</dbReference>
<dbReference type="CDD" id="cd00067">
    <property type="entry name" value="GAL4"/>
    <property type="match status" value="1"/>
</dbReference>
<comment type="similarity">
    <text evidence="2">Belongs to the ERT1/acuK family.</text>
</comment>
<keyword evidence="7" id="KW-0238">DNA-binding</keyword>
<feature type="domain" description="PAS" evidence="13">
    <location>
        <begin position="277"/>
        <end position="330"/>
    </location>
</feature>
<evidence type="ECO:0000256" key="3">
    <source>
        <dbReference type="ARBA" id="ARBA00022432"/>
    </source>
</evidence>
<comment type="subcellular location">
    <subcellularLocation>
        <location evidence="1">Nucleus</location>
    </subcellularLocation>
</comment>
<evidence type="ECO:0000256" key="6">
    <source>
        <dbReference type="ARBA" id="ARBA00023015"/>
    </source>
</evidence>
<dbReference type="SMART" id="SM00066">
    <property type="entry name" value="GAL4"/>
    <property type="match status" value="1"/>
</dbReference>
<dbReference type="GO" id="GO:0005634">
    <property type="term" value="C:nucleus"/>
    <property type="evidence" value="ECO:0007669"/>
    <property type="project" value="UniProtKB-SubCell"/>
</dbReference>
<evidence type="ECO:0000256" key="7">
    <source>
        <dbReference type="ARBA" id="ARBA00023125"/>
    </source>
</evidence>
<dbReference type="Pfam" id="PF24990">
    <property type="entry name" value="PAS_13"/>
    <property type="match status" value="1"/>
</dbReference>
<evidence type="ECO:0000313" key="14">
    <source>
        <dbReference type="EMBL" id="PVV02438.1"/>
    </source>
</evidence>
<keyword evidence="6" id="KW-0805">Transcription regulation</keyword>
<evidence type="ECO:0000259" key="12">
    <source>
        <dbReference type="PROSITE" id="PS50048"/>
    </source>
</evidence>
<dbReference type="OrthoDB" id="2538135at2759"/>
<gene>
    <name evidence="14" type="ORF">BB560_003108</name>
</gene>
<evidence type="ECO:0000256" key="11">
    <source>
        <dbReference type="SAM" id="MobiDB-lite"/>
    </source>
</evidence>
<dbReference type="Pfam" id="PF00172">
    <property type="entry name" value="Zn_clus"/>
    <property type="match status" value="1"/>
</dbReference>
<keyword evidence="9" id="KW-0804">Transcription</keyword>
<evidence type="ECO:0000256" key="1">
    <source>
        <dbReference type="ARBA" id="ARBA00004123"/>
    </source>
</evidence>
<dbReference type="STRING" id="133381.A0A2T9ZCW6"/>
<dbReference type="GO" id="GO:0009267">
    <property type="term" value="P:cellular response to starvation"/>
    <property type="evidence" value="ECO:0007669"/>
    <property type="project" value="TreeGrafter"/>
</dbReference>
<dbReference type="Proteomes" id="UP000245609">
    <property type="component" value="Unassembled WGS sequence"/>
</dbReference>
<protein>
    <recommendedName>
        <fullName evidence="16">Zn(2)-C6 fungal-type domain-containing protein</fullName>
    </recommendedName>
</protein>
<dbReference type="EMBL" id="MBFS01000464">
    <property type="protein sequence ID" value="PVV02438.1"/>
    <property type="molecule type" value="Genomic_DNA"/>
</dbReference>
<dbReference type="GO" id="GO:0000977">
    <property type="term" value="F:RNA polymerase II transcription regulatory region sequence-specific DNA binding"/>
    <property type="evidence" value="ECO:0007669"/>
    <property type="project" value="TreeGrafter"/>
</dbReference>
<dbReference type="GO" id="GO:0008270">
    <property type="term" value="F:zinc ion binding"/>
    <property type="evidence" value="ECO:0007669"/>
    <property type="project" value="InterPro"/>
</dbReference>